<dbReference type="InterPro" id="IPR017853">
    <property type="entry name" value="GH"/>
</dbReference>
<evidence type="ECO:0000259" key="4">
    <source>
        <dbReference type="Pfam" id="PF00150"/>
    </source>
</evidence>
<dbReference type="Proteomes" id="UP000533476">
    <property type="component" value="Unassembled WGS sequence"/>
</dbReference>
<evidence type="ECO:0000313" key="5">
    <source>
        <dbReference type="EMBL" id="NMP22890.1"/>
    </source>
</evidence>
<organism evidence="5 6">
    <name type="scientific">Sulfobacillus harzensis</name>
    <dbReference type="NCBI Taxonomy" id="2729629"/>
    <lineage>
        <taxon>Bacteria</taxon>
        <taxon>Bacillati</taxon>
        <taxon>Bacillota</taxon>
        <taxon>Clostridia</taxon>
        <taxon>Eubacteriales</taxon>
        <taxon>Clostridiales Family XVII. Incertae Sedis</taxon>
        <taxon>Sulfobacillus</taxon>
    </lineage>
</organism>
<sequence>MTGFSLGANYWSRVGGPRMWSQWDAAAVRQELGWARDIGLDTLRFFIYWPDFEPQPGVDNPALWERVAEFLNLCQEYGLKTFPTLLVGHMSGRNWDPAWREGRDLWTDAWMVEHEEAFIRRSVSRLQSMPTVSGWVLTNEWPLYAGLTTPEVFEPWIQRMTHAVREHDPKRRPITMGDGLWNAMGANNGIQVDMLEQYVDIVGPHVYPETPDAAEVAMASYVHCAMGQGKRPVLLEEFGTTDAFGTGEQQGAFYRSQLAGALMAGAVGAWGWCLTDFELPTTMPYSHHPFELRFGLLKTDGTPKPTAKAMKSFGEAARQFGQVDPDRIGVLVPALQTEVIPFRRGPEGELMTRVASRMLRSLAQLGYNPLVIREPIPPASGFVQDVPELPELDGCDTLFLVAPRIGEPLRLRLEDWVRQGGRLYLAYSYTYWFPDTAAFLGVERTGQYNVKERFSGPAKMIGRIGADLEIFGEADFVSLKGVAAEVLAQLDTGEAVLFRHNLGRGAVVVNALGLEASAGEVDGLVRFYQSLLGYLQVSPRVQLSGSVGQAAVSTTGQMMVMNHGGTVLKASAASGMLDGQKQIEVPPHQWWVGTWSK</sequence>
<keyword evidence="6" id="KW-1185">Reference proteome</keyword>
<evidence type="ECO:0000256" key="3">
    <source>
        <dbReference type="RuleBase" id="RU361153"/>
    </source>
</evidence>
<gene>
    <name evidence="5" type="ORF">HIJ39_11075</name>
</gene>
<keyword evidence="1 3" id="KW-0378">Hydrolase</keyword>
<evidence type="ECO:0000256" key="2">
    <source>
        <dbReference type="ARBA" id="ARBA00023295"/>
    </source>
</evidence>
<dbReference type="Pfam" id="PF00150">
    <property type="entry name" value="Cellulase"/>
    <property type="match status" value="1"/>
</dbReference>
<dbReference type="GO" id="GO:0004553">
    <property type="term" value="F:hydrolase activity, hydrolyzing O-glycosyl compounds"/>
    <property type="evidence" value="ECO:0007669"/>
    <property type="project" value="InterPro"/>
</dbReference>
<dbReference type="GO" id="GO:0000272">
    <property type="term" value="P:polysaccharide catabolic process"/>
    <property type="evidence" value="ECO:0007669"/>
    <property type="project" value="InterPro"/>
</dbReference>
<comment type="caution">
    <text evidence="5">The sequence shown here is derived from an EMBL/GenBank/DDBJ whole genome shotgun (WGS) entry which is preliminary data.</text>
</comment>
<dbReference type="SUPFAM" id="SSF51445">
    <property type="entry name" value="(Trans)glycosidases"/>
    <property type="match status" value="1"/>
</dbReference>
<dbReference type="EMBL" id="JABBVZ010000033">
    <property type="protein sequence ID" value="NMP22890.1"/>
    <property type="molecule type" value="Genomic_DNA"/>
</dbReference>
<accession>A0A7Y0L5K9</accession>
<feature type="domain" description="Glycoside hydrolase family 5" evidence="4">
    <location>
        <begin position="36"/>
        <end position="275"/>
    </location>
</feature>
<dbReference type="AlphaFoldDB" id="A0A7Y0L5K9"/>
<name>A0A7Y0L5K9_9FIRM</name>
<protein>
    <submittedName>
        <fullName evidence="5">Cellulase family glycosylhydrolase</fullName>
    </submittedName>
</protein>
<evidence type="ECO:0000256" key="1">
    <source>
        <dbReference type="ARBA" id="ARBA00022801"/>
    </source>
</evidence>
<evidence type="ECO:0000313" key="6">
    <source>
        <dbReference type="Proteomes" id="UP000533476"/>
    </source>
</evidence>
<keyword evidence="2 3" id="KW-0326">Glycosidase</keyword>
<reference evidence="5 6" key="1">
    <citation type="submission" date="2020-04" db="EMBL/GenBank/DDBJ databases">
        <authorList>
            <person name="Zhang R."/>
            <person name="Schippers A."/>
        </authorList>
    </citation>
    <scope>NUCLEOTIDE SEQUENCE [LARGE SCALE GENOMIC DNA]</scope>
    <source>
        <strain evidence="5 6">DSM 109850</strain>
    </source>
</reference>
<dbReference type="InterPro" id="IPR029062">
    <property type="entry name" value="Class_I_gatase-like"/>
</dbReference>
<dbReference type="Gene3D" id="3.40.50.880">
    <property type="match status" value="1"/>
</dbReference>
<comment type="similarity">
    <text evidence="3">Belongs to the glycosyl hydrolase 5 (cellulase A) family.</text>
</comment>
<dbReference type="Gene3D" id="3.20.20.80">
    <property type="entry name" value="Glycosidases"/>
    <property type="match status" value="1"/>
</dbReference>
<dbReference type="RefSeq" id="WP_169099637.1">
    <property type="nucleotide sequence ID" value="NZ_JABBVZ010000033.1"/>
</dbReference>
<dbReference type="InterPro" id="IPR001547">
    <property type="entry name" value="Glyco_hydro_5"/>
</dbReference>
<proteinExistence type="inferred from homology"/>